<evidence type="ECO:0000313" key="1">
    <source>
        <dbReference type="EMBL" id="KAF9617935.1"/>
    </source>
</evidence>
<dbReference type="PANTHER" id="PTHR31263:SF0">
    <property type="entry name" value="CELLULASE FAMILY PROTEIN (AFU_ORTHOLOGUE AFUA_5G14560)"/>
    <property type="match status" value="1"/>
</dbReference>
<comment type="caution">
    <text evidence="1">The sequence shown here is derived from an EMBL/GenBank/DDBJ whole genome shotgun (WGS) entry which is preliminary data.</text>
</comment>
<dbReference type="Proteomes" id="UP000631114">
    <property type="component" value="Unassembled WGS sequence"/>
</dbReference>
<name>A0A835M3N4_9MAGN</name>
<keyword evidence="2" id="KW-1185">Reference proteome</keyword>
<reference evidence="1 2" key="1">
    <citation type="submission" date="2020-10" db="EMBL/GenBank/DDBJ databases">
        <title>The Coptis chinensis genome and diversification of protoberbering-type alkaloids.</title>
        <authorList>
            <person name="Wang B."/>
            <person name="Shu S."/>
            <person name="Song C."/>
            <person name="Liu Y."/>
        </authorList>
    </citation>
    <scope>NUCLEOTIDE SEQUENCE [LARGE SCALE GENOMIC DNA]</scope>
    <source>
        <strain evidence="1">HL-2020</strain>
        <tissue evidence="1">Leaf</tissue>
    </source>
</reference>
<proteinExistence type="predicted"/>
<gene>
    <name evidence="1" type="ORF">IFM89_039228</name>
</gene>
<organism evidence="1 2">
    <name type="scientific">Coptis chinensis</name>
    <dbReference type="NCBI Taxonomy" id="261450"/>
    <lineage>
        <taxon>Eukaryota</taxon>
        <taxon>Viridiplantae</taxon>
        <taxon>Streptophyta</taxon>
        <taxon>Embryophyta</taxon>
        <taxon>Tracheophyta</taxon>
        <taxon>Spermatophyta</taxon>
        <taxon>Magnoliopsida</taxon>
        <taxon>Ranunculales</taxon>
        <taxon>Ranunculaceae</taxon>
        <taxon>Coptidoideae</taxon>
        <taxon>Coptis</taxon>
    </lineage>
</organism>
<protein>
    <submittedName>
        <fullName evidence="1">Uncharacterized protein</fullName>
    </submittedName>
</protein>
<sequence length="93" mass="10213">MLVYIHNVIPSLGNNNVMVILDNHITTPGHGVSGKRHYDIIFHPASNLCVSEVVGLSPCQDIAPWSYNNIEKTIRVEGIDFYLEVVGPGEPAD</sequence>
<evidence type="ECO:0000313" key="2">
    <source>
        <dbReference type="Proteomes" id="UP000631114"/>
    </source>
</evidence>
<dbReference type="PANTHER" id="PTHR31263">
    <property type="entry name" value="CELLULASE FAMILY PROTEIN (AFU_ORTHOLOGUE AFUA_5G14560)"/>
    <property type="match status" value="1"/>
</dbReference>
<accession>A0A835M3N4</accession>
<dbReference type="AlphaFoldDB" id="A0A835M3N4"/>
<dbReference type="EMBL" id="JADFTS010000003">
    <property type="protein sequence ID" value="KAF9617935.1"/>
    <property type="molecule type" value="Genomic_DNA"/>
</dbReference>